<evidence type="ECO:0000313" key="4">
    <source>
        <dbReference type="Ensembl" id="ENSCPGP00000018473.1"/>
    </source>
</evidence>
<proteinExistence type="predicted"/>
<keyword evidence="2" id="KW-0812">Transmembrane</keyword>
<feature type="compositionally biased region" description="Low complexity" evidence="1">
    <location>
        <begin position="31"/>
        <end position="44"/>
    </location>
</feature>
<sequence length="402" mass="44078">MAGLQGGPRRPLGPLGPLGSRAPAASPPPAGLRAGPRAGSSSPAAGGGGGAGPGGSGRPAPPPATVHRGRAVGVRRPPPGLPAAGPAPQGPASSLLAASGAGRRGAASRAMPCRALLLSSSPFFLLLLLLFLGWVRASGAESSPHLPAPKDVMVYSYNFRSLLRWSPVEVDRGLVLYTVHFKTRGAFNHWDEVSCTRITQTECRLPWSLKQRRWTIFLRVRAELGQVTSDWVETDPFVAERNTTIGPPKVNSVNASSNSLLIRITPPFGFEMGDFLEYRVFYWENETSTTKETKTRNTLFKIENLKESTLYCFRIQVEWMQLLGLQSAPECHRTTISEATRDQYVILFLLVLLFVVLVILGLFLLWKYRKALKYWSQPPLEIPPHFEEVCVDILYFCSPHPL</sequence>
<dbReference type="CDD" id="cd00063">
    <property type="entry name" value="FN3"/>
    <property type="match status" value="2"/>
</dbReference>
<dbReference type="Proteomes" id="UP000694419">
    <property type="component" value="Unplaced"/>
</dbReference>
<organism evidence="4 5">
    <name type="scientific">Calidris pygmaea</name>
    <name type="common">Spoon-billed sandpiper</name>
    <dbReference type="NCBI Taxonomy" id="425635"/>
    <lineage>
        <taxon>Eukaryota</taxon>
        <taxon>Metazoa</taxon>
        <taxon>Chordata</taxon>
        <taxon>Craniata</taxon>
        <taxon>Vertebrata</taxon>
        <taxon>Euteleostomi</taxon>
        <taxon>Archelosauria</taxon>
        <taxon>Archosauria</taxon>
        <taxon>Dinosauria</taxon>
        <taxon>Saurischia</taxon>
        <taxon>Theropoda</taxon>
        <taxon>Coelurosauria</taxon>
        <taxon>Aves</taxon>
        <taxon>Neognathae</taxon>
        <taxon>Neoaves</taxon>
        <taxon>Charadriiformes</taxon>
        <taxon>Scolopacidae</taxon>
        <taxon>Calidris</taxon>
    </lineage>
</organism>
<name>A0A8C3K608_9CHAR</name>
<keyword evidence="2" id="KW-0472">Membrane</keyword>
<dbReference type="PROSITE" id="PS50853">
    <property type="entry name" value="FN3"/>
    <property type="match status" value="1"/>
</dbReference>
<feature type="domain" description="Fibronectin type-III" evidence="3">
    <location>
        <begin position="244"/>
        <end position="337"/>
    </location>
</feature>
<dbReference type="Ensembl" id="ENSCPGT00000020204.1">
    <property type="protein sequence ID" value="ENSCPGP00000018473.1"/>
    <property type="gene ID" value="ENSCPGG00000012909.1"/>
</dbReference>
<evidence type="ECO:0000313" key="5">
    <source>
        <dbReference type="Proteomes" id="UP000694419"/>
    </source>
</evidence>
<feature type="transmembrane region" description="Helical" evidence="2">
    <location>
        <begin position="113"/>
        <end position="135"/>
    </location>
</feature>
<feature type="compositionally biased region" description="Gly residues" evidence="1">
    <location>
        <begin position="45"/>
        <end position="57"/>
    </location>
</feature>
<reference evidence="4" key="2">
    <citation type="submission" date="2025-09" db="UniProtKB">
        <authorList>
            <consortium name="Ensembl"/>
        </authorList>
    </citation>
    <scope>IDENTIFICATION</scope>
</reference>
<dbReference type="SUPFAM" id="SSF49265">
    <property type="entry name" value="Fibronectin type III"/>
    <property type="match status" value="2"/>
</dbReference>
<evidence type="ECO:0000259" key="3">
    <source>
        <dbReference type="PROSITE" id="PS50853"/>
    </source>
</evidence>
<reference evidence="4" key="1">
    <citation type="submission" date="2025-08" db="UniProtKB">
        <authorList>
            <consortium name="Ensembl"/>
        </authorList>
    </citation>
    <scope>IDENTIFICATION</scope>
</reference>
<feature type="compositionally biased region" description="Low complexity" evidence="1">
    <location>
        <begin position="82"/>
        <end position="97"/>
    </location>
</feature>
<feature type="transmembrane region" description="Helical" evidence="2">
    <location>
        <begin position="344"/>
        <end position="366"/>
    </location>
</feature>
<dbReference type="InterPro" id="IPR050650">
    <property type="entry name" value="Type-II_Cytokine-TF_Rcpt"/>
</dbReference>
<dbReference type="AlphaFoldDB" id="A0A8C3K608"/>
<dbReference type="InterPro" id="IPR036116">
    <property type="entry name" value="FN3_sf"/>
</dbReference>
<protein>
    <recommendedName>
        <fullName evidence="3">Fibronectin type-III domain-containing protein</fullName>
    </recommendedName>
</protein>
<dbReference type="InterPro" id="IPR003961">
    <property type="entry name" value="FN3_dom"/>
</dbReference>
<dbReference type="Pfam" id="PF09294">
    <property type="entry name" value="Interfer-bind"/>
    <property type="match status" value="1"/>
</dbReference>
<dbReference type="SMART" id="SM00060">
    <property type="entry name" value="FN3"/>
    <property type="match status" value="1"/>
</dbReference>
<dbReference type="InterPro" id="IPR015373">
    <property type="entry name" value="Interferon/interleukin_rcp_dom"/>
</dbReference>
<evidence type="ECO:0000256" key="1">
    <source>
        <dbReference type="SAM" id="MobiDB-lite"/>
    </source>
</evidence>
<dbReference type="GO" id="GO:0005886">
    <property type="term" value="C:plasma membrane"/>
    <property type="evidence" value="ECO:0007669"/>
    <property type="project" value="TreeGrafter"/>
</dbReference>
<keyword evidence="2" id="KW-1133">Transmembrane helix</keyword>
<dbReference type="InterPro" id="IPR013783">
    <property type="entry name" value="Ig-like_fold"/>
</dbReference>
<dbReference type="GO" id="GO:0004896">
    <property type="term" value="F:cytokine receptor activity"/>
    <property type="evidence" value="ECO:0007669"/>
    <property type="project" value="TreeGrafter"/>
</dbReference>
<dbReference type="Gene3D" id="2.60.40.10">
    <property type="entry name" value="Immunoglobulins"/>
    <property type="match status" value="2"/>
</dbReference>
<accession>A0A8C3K608</accession>
<feature type="region of interest" description="Disordered" evidence="1">
    <location>
        <begin position="1"/>
        <end position="97"/>
    </location>
</feature>
<dbReference type="PANTHER" id="PTHR20859">
    <property type="entry name" value="INTERFERON/INTERLEUKIN RECEPTOR"/>
    <property type="match status" value="1"/>
</dbReference>
<feature type="compositionally biased region" description="Low complexity" evidence="1">
    <location>
        <begin position="7"/>
        <end position="24"/>
    </location>
</feature>
<evidence type="ECO:0000256" key="2">
    <source>
        <dbReference type="SAM" id="Phobius"/>
    </source>
</evidence>
<keyword evidence="5" id="KW-1185">Reference proteome</keyword>
<dbReference type="PANTHER" id="PTHR20859:SF46">
    <property type="entry name" value="INTERFERON GAMMA RECEPTOR 2"/>
    <property type="match status" value="1"/>
</dbReference>
<dbReference type="Pfam" id="PF01108">
    <property type="entry name" value="Tissue_fac"/>
    <property type="match status" value="1"/>
</dbReference>